<evidence type="ECO:0000313" key="1">
    <source>
        <dbReference type="EMBL" id="MPN27213.1"/>
    </source>
</evidence>
<proteinExistence type="predicted"/>
<gene>
    <name evidence="1" type="ORF">SDC9_174641</name>
</gene>
<reference evidence="1" key="1">
    <citation type="submission" date="2019-08" db="EMBL/GenBank/DDBJ databases">
        <authorList>
            <person name="Kucharzyk K."/>
            <person name="Murdoch R.W."/>
            <person name="Higgins S."/>
            <person name="Loffler F."/>
        </authorList>
    </citation>
    <scope>NUCLEOTIDE SEQUENCE</scope>
</reference>
<name>A0A645GU91_9ZZZZ</name>
<protein>
    <submittedName>
        <fullName evidence="1">Uncharacterized protein</fullName>
    </submittedName>
</protein>
<sequence>MLGVYEGGDTAGFLRFGEYVKGYGGFSAALRAEYFNDASARDAADAESDVKRKDSAWDDLNRVLHFVSETHDGAVAEFSPYLTKGLRQYVFFGYRLFCHLSASIYSKFLLFDFIYDYIRVCRGAQSVSAACRSVRPG</sequence>
<comment type="caution">
    <text evidence="1">The sequence shown here is derived from an EMBL/GenBank/DDBJ whole genome shotgun (WGS) entry which is preliminary data.</text>
</comment>
<organism evidence="1">
    <name type="scientific">bioreactor metagenome</name>
    <dbReference type="NCBI Taxonomy" id="1076179"/>
    <lineage>
        <taxon>unclassified sequences</taxon>
        <taxon>metagenomes</taxon>
        <taxon>ecological metagenomes</taxon>
    </lineage>
</organism>
<dbReference type="EMBL" id="VSSQ01077017">
    <property type="protein sequence ID" value="MPN27213.1"/>
    <property type="molecule type" value="Genomic_DNA"/>
</dbReference>
<accession>A0A645GU91</accession>
<dbReference type="AlphaFoldDB" id="A0A645GU91"/>